<organism evidence="3 4">
    <name type="scientific">Ideonella livida</name>
    <dbReference type="NCBI Taxonomy" id="2707176"/>
    <lineage>
        <taxon>Bacteria</taxon>
        <taxon>Pseudomonadati</taxon>
        <taxon>Pseudomonadota</taxon>
        <taxon>Betaproteobacteria</taxon>
        <taxon>Burkholderiales</taxon>
        <taxon>Sphaerotilaceae</taxon>
        <taxon>Ideonella</taxon>
    </lineage>
</organism>
<dbReference type="NCBIfam" id="NF045808">
    <property type="entry name" value="PT-DNA_restrict"/>
    <property type="match status" value="1"/>
</dbReference>
<comment type="caution">
    <text evidence="3">The sequence shown here is derived from an EMBL/GenBank/DDBJ whole genome shotgun (WGS) entry which is preliminary data.</text>
</comment>
<dbReference type="Proteomes" id="UP000484255">
    <property type="component" value="Unassembled WGS sequence"/>
</dbReference>
<evidence type="ECO:0000259" key="1">
    <source>
        <dbReference type="Pfam" id="PF13391"/>
    </source>
</evidence>
<dbReference type="Pfam" id="PF26340">
    <property type="entry name" value="DNA-SBD_ScoMcrA"/>
    <property type="match status" value="1"/>
</dbReference>
<dbReference type="EMBL" id="JAAGOH010000001">
    <property type="protein sequence ID" value="NDY89928.1"/>
    <property type="molecule type" value="Genomic_DNA"/>
</dbReference>
<sequence length="310" mass="34243">MSGANPGACPPDGGADVLAHFRRLNTWRRGDVRAPHKPLLLLLVLGRLHRGQRQLPFTECETALSALLRAFGPGAKTLHPEYPFWRLQHDGLWVVSASRHVALRSPRHDPTKAELRAAQAVGQLASDALMALDGSPERLDQAAQVLLDDNFPTTLHADIRAAVGLDELDVADAARHRRRRDPHFRQAVLQAYGFRCAVCALDLRMGELSLGLEAAHIQWHMAHGPDSIDNGLALCAMHHKLFDLGALTVADGHQIWVSDHVQGGERFEEVLMRHHAQPLQGPILPEHRPAPPYVAWHRAQVFKGQPSSGR</sequence>
<protein>
    <submittedName>
        <fullName evidence="3">HNH endonuclease</fullName>
    </submittedName>
</protein>
<keyword evidence="3" id="KW-0378">Hydrolase</keyword>
<feature type="domain" description="HNH nuclease" evidence="1">
    <location>
        <begin position="196"/>
        <end position="249"/>
    </location>
</feature>
<dbReference type="GO" id="GO:0004519">
    <property type="term" value="F:endonuclease activity"/>
    <property type="evidence" value="ECO:0007669"/>
    <property type="project" value="UniProtKB-KW"/>
</dbReference>
<evidence type="ECO:0000313" key="4">
    <source>
        <dbReference type="Proteomes" id="UP000484255"/>
    </source>
</evidence>
<evidence type="ECO:0000259" key="2">
    <source>
        <dbReference type="Pfam" id="PF26340"/>
    </source>
</evidence>
<keyword evidence="3" id="KW-0540">Nuclease</keyword>
<gene>
    <name evidence="3" type="ORF">G3A44_01825</name>
</gene>
<dbReference type="RefSeq" id="WP_163455768.1">
    <property type="nucleotide sequence ID" value="NZ_JAAGOH010000001.1"/>
</dbReference>
<dbReference type="InterPro" id="IPR058813">
    <property type="entry name" value="DNA-SBD_ScoMcrA"/>
</dbReference>
<dbReference type="AlphaFoldDB" id="A0A7C9PEV8"/>
<accession>A0A7C9PEV8</accession>
<keyword evidence="4" id="KW-1185">Reference proteome</keyword>
<feature type="domain" description="ScoMcrA-like DNA sulfur-binding" evidence="2">
    <location>
        <begin position="16"/>
        <end position="167"/>
    </location>
</feature>
<reference evidence="3 4" key="1">
    <citation type="submission" date="2020-02" db="EMBL/GenBank/DDBJ databases">
        <title>Ideonella bacterium strain TBM-1.</title>
        <authorList>
            <person name="Chen W.-M."/>
        </authorList>
    </citation>
    <scope>NUCLEOTIDE SEQUENCE [LARGE SCALE GENOMIC DNA]</scope>
    <source>
        <strain evidence="3 4">TBM-1</strain>
    </source>
</reference>
<evidence type="ECO:0000313" key="3">
    <source>
        <dbReference type="EMBL" id="NDY89928.1"/>
    </source>
</evidence>
<name>A0A7C9PEV8_9BURK</name>
<dbReference type="InterPro" id="IPR003615">
    <property type="entry name" value="HNH_nuc"/>
</dbReference>
<dbReference type="InterPro" id="IPR011396">
    <property type="entry name" value="PT_DNA_restrict"/>
</dbReference>
<keyword evidence="3" id="KW-0255">Endonuclease</keyword>
<dbReference type="PIRSF" id="PIRSF030850">
    <property type="entry name" value="UCP030850"/>
    <property type="match status" value="1"/>
</dbReference>
<dbReference type="Pfam" id="PF13391">
    <property type="entry name" value="HNH_2"/>
    <property type="match status" value="1"/>
</dbReference>
<proteinExistence type="predicted"/>